<feature type="region of interest" description="Disordered" evidence="1">
    <location>
        <begin position="1"/>
        <end position="90"/>
    </location>
</feature>
<organism evidence="2 3">
    <name type="scientific">Trichoderma gamsii</name>
    <dbReference type="NCBI Taxonomy" id="398673"/>
    <lineage>
        <taxon>Eukaryota</taxon>
        <taxon>Fungi</taxon>
        <taxon>Dikarya</taxon>
        <taxon>Ascomycota</taxon>
        <taxon>Pezizomycotina</taxon>
        <taxon>Sordariomycetes</taxon>
        <taxon>Hypocreomycetidae</taxon>
        <taxon>Hypocreales</taxon>
        <taxon>Hypocreaceae</taxon>
        <taxon>Trichoderma</taxon>
    </lineage>
</organism>
<feature type="compositionally biased region" description="Acidic residues" evidence="1">
    <location>
        <begin position="1"/>
        <end position="42"/>
    </location>
</feature>
<gene>
    <name evidence="2" type="ORF">TGAMA5MH_10355</name>
</gene>
<evidence type="ECO:0000313" key="3">
    <source>
        <dbReference type="Proteomes" id="UP000236546"/>
    </source>
</evidence>
<protein>
    <submittedName>
        <fullName evidence="2">Uncharacterized protein</fullName>
    </submittedName>
</protein>
<evidence type="ECO:0000313" key="2">
    <source>
        <dbReference type="EMBL" id="PNP37736.1"/>
    </source>
</evidence>
<reference evidence="2 3" key="1">
    <citation type="submission" date="2017-02" db="EMBL/GenBank/DDBJ databases">
        <title>Genomes of Trichoderma spp. with biocontrol activity.</title>
        <authorList>
            <person name="Gardiner D."/>
            <person name="Kazan K."/>
            <person name="Vos C."/>
            <person name="Harvey P."/>
        </authorList>
    </citation>
    <scope>NUCLEOTIDE SEQUENCE [LARGE SCALE GENOMIC DNA]</scope>
    <source>
        <strain evidence="2 3">A5MH</strain>
    </source>
</reference>
<dbReference type="OrthoDB" id="5106157at2759"/>
<dbReference type="Proteomes" id="UP000236546">
    <property type="component" value="Unassembled WGS sequence"/>
</dbReference>
<dbReference type="EMBL" id="MTYH01000129">
    <property type="protein sequence ID" value="PNP37736.1"/>
    <property type="molecule type" value="Genomic_DNA"/>
</dbReference>
<sequence>MLEINEDDDQNEDEDYNEDDDYNENDDYDEDNMSLTDMEDAESSYNDHYNEESDKDILGLSERNSNSDEERSEGPKEYAQMNSDTLPKSAIKTTQPGFEVEDNGTMADQIIELLLQLSLTLMTERFADGQPSSTLLVYFSGILGFTACGKGYKPAKQYTTSLSGLIFIQRLLFLEYALPLGTYLNIGIPQRSRFGQHERLELVRKKYVITGSQSPFDEFHSLRNFGRVIARTDPPSFLLRWSDDGTTVSYGDSFHLSMDCFRRLADYFITEAEELCSNLMLGLSPNTDLVRVKDDLTNGRPGYSFTQHPDNGLDRAYLDLVAEACKSRALSNRGQWNWAAVSSYRKRAMHLQEMLLGAFYTACGQAPRAEDLLTVDCQNGEYTKCGIYVWNGSMVYIVRTHKAKRSTNREFYVVRFLPGRLGRVAYLYLVWIRGFAALLRREQLGPPDLGP</sequence>
<evidence type="ECO:0000256" key="1">
    <source>
        <dbReference type="SAM" id="MobiDB-lite"/>
    </source>
</evidence>
<feature type="compositionally biased region" description="Polar residues" evidence="1">
    <location>
        <begin position="80"/>
        <end position="90"/>
    </location>
</feature>
<name>A0A2K0SWT2_9HYPO</name>
<comment type="caution">
    <text evidence="2">The sequence shown here is derived from an EMBL/GenBank/DDBJ whole genome shotgun (WGS) entry which is preliminary data.</text>
</comment>
<feature type="compositionally biased region" description="Basic and acidic residues" evidence="1">
    <location>
        <begin position="48"/>
        <end position="57"/>
    </location>
</feature>
<proteinExistence type="predicted"/>
<accession>A0A2K0SWT2</accession>
<feature type="compositionally biased region" description="Basic and acidic residues" evidence="1">
    <location>
        <begin position="65"/>
        <end position="76"/>
    </location>
</feature>
<dbReference type="AlphaFoldDB" id="A0A2K0SWT2"/>